<evidence type="ECO:0000313" key="3">
    <source>
        <dbReference type="Proteomes" id="UP000553766"/>
    </source>
</evidence>
<dbReference type="AlphaFoldDB" id="A0A840X231"/>
<dbReference type="RefSeq" id="WP_184011029.1">
    <property type="nucleotide sequence ID" value="NZ_JACIJS010000005.1"/>
</dbReference>
<comment type="caution">
    <text evidence="2">The sequence shown here is derived from an EMBL/GenBank/DDBJ whole genome shotgun (WGS) entry which is preliminary data.</text>
</comment>
<dbReference type="Proteomes" id="UP000553766">
    <property type="component" value="Unassembled WGS sequence"/>
</dbReference>
<dbReference type="EMBL" id="JACIJS010000005">
    <property type="protein sequence ID" value="MBB5515916.1"/>
    <property type="molecule type" value="Genomic_DNA"/>
</dbReference>
<keyword evidence="3" id="KW-1185">Reference proteome</keyword>
<protein>
    <submittedName>
        <fullName evidence="2">Uncharacterized protein</fullName>
    </submittedName>
</protein>
<name>A0A840X231_9RHOB</name>
<organism evidence="2 3">
    <name type="scientific">Rubricella aquisinus</name>
    <dbReference type="NCBI Taxonomy" id="2028108"/>
    <lineage>
        <taxon>Bacteria</taxon>
        <taxon>Pseudomonadati</taxon>
        <taxon>Pseudomonadota</taxon>
        <taxon>Alphaproteobacteria</taxon>
        <taxon>Rhodobacterales</taxon>
        <taxon>Paracoccaceae</taxon>
        <taxon>Rubricella</taxon>
    </lineage>
</organism>
<feature type="chain" id="PRO_5032540802" evidence="1">
    <location>
        <begin position="19"/>
        <end position="197"/>
    </location>
</feature>
<keyword evidence="1" id="KW-0732">Signal</keyword>
<evidence type="ECO:0000256" key="1">
    <source>
        <dbReference type="SAM" id="SignalP"/>
    </source>
</evidence>
<proteinExistence type="predicted"/>
<reference evidence="2 3" key="1">
    <citation type="submission" date="2020-08" db="EMBL/GenBank/DDBJ databases">
        <title>Genomic Encyclopedia of Type Strains, Phase IV (KMG-IV): sequencing the most valuable type-strain genomes for metagenomic binning, comparative biology and taxonomic classification.</title>
        <authorList>
            <person name="Goeker M."/>
        </authorList>
    </citation>
    <scope>NUCLEOTIDE SEQUENCE [LARGE SCALE GENOMIC DNA]</scope>
    <source>
        <strain evidence="2 3">DSM 103377</strain>
    </source>
</reference>
<evidence type="ECO:0000313" key="2">
    <source>
        <dbReference type="EMBL" id="MBB5515916.1"/>
    </source>
</evidence>
<accession>A0A840X231</accession>
<feature type="signal peptide" evidence="1">
    <location>
        <begin position="1"/>
        <end position="18"/>
    </location>
</feature>
<sequence length="197" mass="22042">MRIAIFLVALGLGQAAFAQERVCGAVVDFLPMEDAQALSGDDLVDAQCNQTEEVIVRFLNDEMMRPLNENAGTDVIAPSEILLGTIRGDYYAQNPLETMMALQGALMNIHAANEMIGDENRIRTYRLVAVDRMIDLMHEMALPEYQQMISDILPMVTEEDVLRAKCAVVYDNFELAFDTILSLKAVEECVAYNRFDP</sequence>
<gene>
    <name evidence="2" type="ORF">FHS89_001936</name>
</gene>